<evidence type="ECO:0000256" key="3">
    <source>
        <dbReference type="ARBA" id="ARBA00023002"/>
    </source>
</evidence>
<dbReference type="InterPro" id="IPR013328">
    <property type="entry name" value="6PGD_dom2"/>
</dbReference>
<dbReference type="Pfam" id="PF08546">
    <property type="entry name" value="ApbA_C"/>
    <property type="match status" value="1"/>
</dbReference>
<proteinExistence type="inferred from homology"/>
<reference evidence="6 7" key="1">
    <citation type="submission" date="2021-01" db="EMBL/GenBank/DDBJ databases">
        <title>Sequencing the genomes of 1000 actinobacteria strains.</title>
        <authorList>
            <person name="Klenk H.-P."/>
        </authorList>
    </citation>
    <scope>NUCLEOTIDE SEQUENCE [LARGE SCALE GENOMIC DNA]</scope>
    <source>
        <strain evidence="6 7">DSM 18662</strain>
    </source>
</reference>
<evidence type="ECO:0000313" key="6">
    <source>
        <dbReference type="EMBL" id="MBM7798330.1"/>
    </source>
</evidence>
<dbReference type="GO" id="GO:0008677">
    <property type="term" value="F:2-dehydropantoate 2-reductase activity"/>
    <property type="evidence" value="ECO:0007669"/>
    <property type="project" value="UniProtKB-EC"/>
</dbReference>
<dbReference type="PANTHER" id="PTHR43765:SF2">
    <property type="entry name" value="2-DEHYDROPANTOATE 2-REDUCTASE"/>
    <property type="match status" value="1"/>
</dbReference>
<dbReference type="InterPro" id="IPR013332">
    <property type="entry name" value="KPR_N"/>
</dbReference>
<comment type="similarity">
    <text evidence="1">Belongs to the ketopantoate reductase family.</text>
</comment>
<dbReference type="Gene3D" id="3.40.50.720">
    <property type="entry name" value="NAD(P)-binding Rossmann-like Domain"/>
    <property type="match status" value="1"/>
</dbReference>
<name>A0ABS2RH45_9ACTN</name>
<dbReference type="SUPFAM" id="SSF51735">
    <property type="entry name" value="NAD(P)-binding Rossmann-fold domains"/>
    <property type="match status" value="1"/>
</dbReference>
<evidence type="ECO:0000313" key="7">
    <source>
        <dbReference type="Proteomes" id="UP000704762"/>
    </source>
</evidence>
<sequence>MTRYIIIGAGAIGGGLGGRLAQHGHRVVLVARGAHLQALQRGGLRLRSPDQDVRLPVTAVAGPEEIILSDEDVLVLSTKTHQAEAALTQWADVPVISEGRTVGTAGERLPLLTALNGVTSESLALRYFDRVLGVCVWMPAVHLEPGEVIIRGVPRSGMFHLGRYPARSTTDADTELLDKIKIDWDGSEFEVLLPADVMPWKYRKLISNIGNAFQALIGPNGEFGRLVKAASTEARQVLEAAGITVTSDAEEAQTRSDSFTVRPVPGTPEVLGGSTWQSLSRGSGAVETDYLNGEIARIARENGRTAPINARIAALARRAAAAGRRPGDLSADEVARLLGL</sequence>
<dbReference type="Proteomes" id="UP000704762">
    <property type="component" value="Unassembled WGS sequence"/>
</dbReference>
<dbReference type="InterPro" id="IPR008927">
    <property type="entry name" value="6-PGluconate_DH-like_C_sf"/>
</dbReference>
<evidence type="ECO:0000256" key="1">
    <source>
        <dbReference type="ARBA" id="ARBA00007870"/>
    </source>
</evidence>
<dbReference type="RefSeq" id="WP_204916888.1">
    <property type="nucleotide sequence ID" value="NZ_BAAAQP010000011.1"/>
</dbReference>
<dbReference type="InterPro" id="IPR036291">
    <property type="entry name" value="NAD(P)-bd_dom_sf"/>
</dbReference>
<accession>A0ABS2RH45</accession>
<dbReference type="Pfam" id="PF02558">
    <property type="entry name" value="ApbA"/>
    <property type="match status" value="1"/>
</dbReference>
<keyword evidence="3 6" id="KW-0560">Oxidoreductase</keyword>
<feature type="domain" description="Ketopantoate reductase C-terminal" evidence="5">
    <location>
        <begin position="197"/>
        <end position="318"/>
    </location>
</feature>
<dbReference type="InterPro" id="IPR050838">
    <property type="entry name" value="Ketopantoate_reductase"/>
</dbReference>
<dbReference type="EC" id="1.1.1.169" evidence="6"/>
<dbReference type="Gene3D" id="1.10.1040.10">
    <property type="entry name" value="N-(1-d-carboxylethyl)-l-norvaline Dehydrogenase, domain 2"/>
    <property type="match status" value="1"/>
</dbReference>
<dbReference type="EMBL" id="JAFBCF010000001">
    <property type="protein sequence ID" value="MBM7798330.1"/>
    <property type="molecule type" value="Genomic_DNA"/>
</dbReference>
<dbReference type="PANTHER" id="PTHR43765">
    <property type="entry name" value="2-DEHYDROPANTOATE 2-REDUCTASE-RELATED"/>
    <property type="match status" value="1"/>
</dbReference>
<feature type="domain" description="Ketopantoate reductase N-terminal" evidence="4">
    <location>
        <begin position="5"/>
        <end position="162"/>
    </location>
</feature>
<evidence type="ECO:0000256" key="2">
    <source>
        <dbReference type="ARBA" id="ARBA00022857"/>
    </source>
</evidence>
<protein>
    <submittedName>
        <fullName evidence="6">2-dehydropantoate 2-reductase</fullName>
        <ecNumber evidence="6">1.1.1.169</ecNumber>
    </submittedName>
</protein>
<keyword evidence="7" id="KW-1185">Reference proteome</keyword>
<organism evidence="6 7">
    <name type="scientific">Microlunatus panaciterrae</name>
    <dbReference type="NCBI Taxonomy" id="400768"/>
    <lineage>
        <taxon>Bacteria</taxon>
        <taxon>Bacillati</taxon>
        <taxon>Actinomycetota</taxon>
        <taxon>Actinomycetes</taxon>
        <taxon>Propionibacteriales</taxon>
        <taxon>Propionibacteriaceae</taxon>
        <taxon>Microlunatus</taxon>
    </lineage>
</organism>
<evidence type="ECO:0000259" key="4">
    <source>
        <dbReference type="Pfam" id="PF02558"/>
    </source>
</evidence>
<comment type="caution">
    <text evidence="6">The sequence shown here is derived from an EMBL/GenBank/DDBJ whole genome shotgun (WGS) entry which is preliminary data.</text>
</comment>
<dbReference type="InterPro" id="IPR013752">
    <property type="entry name" value="KPA_reductase"/>
</dbReference>
<gene>
    <name evidence="6" type="ORF">JOE57_001251</name>
</gene>
<dbReference type="SUPFAM" id="SSF48179">
    <property type="entry name" value="6-phosphogluconate dehydrogenase C-terminal domain-like"/>
    <property type="match status" value="1"/>
</dbReference>
<evidence type="ECO:0000259" key="5">
    <source>
        <dbReference type="Pfam" id="PF08546"/>
    </source>
</evidence>
<keyword evidence="2" id="KW-0521">NADP</keyword>